<organism evidence="4 5">
    <name type="scientific">Desulfoglaeba alkanexedens ALDC</name>
    <dbReference type="NCBI Taxonomy" id="980445"/>
    <lineage>
        <taxon>Bacteria</taxon>
        <taxon>Pseudomonadati</taxon>
        <taxon>Thermodesulfobacteriota</taxon>
        <taxon>Syntrophobacteria</taxon>
        <taxon>Syntrophobacterales</taxon>
        <taxon>Syntrophobacteraceae</taxon>
        <taxon>Desulfoglaeba</taxon>
    </lineage>
</organism>
<dbReference type="OrthoDB" id="9789398at2"/>
<dbReference type="InterPro" id="IPR020904">
    <property type="entry name" value="Sc_DH/Rdtase_CS"/>
</dbReference>
<dbReference type="Proteomes" id="UP000298602">
    <property type="component" value="Chromosome"/>
</dbReference>
<sequence>MKIKDHVSIVTGGASGLGEATVRAIVEAGGKAAIFDLADQRGAELAKELGDAAIYCHVDVADEKSAEDGVAKTVEAFGAVHSVVNCAGIGIAAKVVGKKGPMPLDQFSKVISVNLVGTFNVTRLAAVRMIENAPNEEGERGVVINTASVAAFEGQIGQAAYSASKAGIVGMTLPIAREFADHGIRVVTIAPGLFETPMFASLPEKARESLKAQLPFPSRFGRPAEFAMMVKCILSIPVLNGETIRLDSAMRMQAR</sequence>
<accession>A0A4V1ERU7</accession>
<dbReference type="KEGG" id="dax:FDQ92_12275"/>
<dbReference type="InterPro" id="IPR002347">
    <property type="entry name" value="SDR_fam"/>
</dbReference>
<dbReference type="FunFam" id="3.40.50.720:FF:000215">
    <property type="entry name" value="3-hydroxyacyl-CoA dehydrogenase type-2"/>
    <property type="match status" value="1"/>
</dbReference>
<dbReference type="Gene3D" id="3.40.50.720">
    <property type="entry name" value="NAD(P)-binding Rossmann-like Domain"/>
    <property type="match status" value="1"/>
</dbReference>
<evidence type="ECO:0000256" key="2">
    <source>
        <dbReference type="ARBA" id="ARBA00023002"/>
    </source>
</evidence>
<reference evidence="4 5" key="1">
    <citation type="submission" date="2019-05" db="EMBL/GenBank/DDBJ databases">
        <title>The Complete Genome Sequence of the n-alkane-degrading Desulfoglaeba alkanexedens ALDC reveals multiple alkylsuccinate synthase gene clusters.</title>
        <authorList>
            <person name="Callaghan A.V."/>
            <person name="Davidova I.A."/>
            <person name="Duncan K.E."/>
            <person name="Morris B."/>
            <person name="McInerney M.J."/>
        </authorList>
    </citation>
    <scope>NUCLEOTIDE SEQUENCE [LARGE SCALE GENOMIC DNA]</scope>
    <source>
        <strain evidence="4 5">ALDC</strain>
    </source>
</reference>
<dbReference type="PRINTS" id="PR00080">
    <property type="entry name" value="SDRFAMILY"/>
</dbReference>
<name>A0A4V1ERU7_9BACT</name>
<proteinExistence type="inferred from homology"/>
<evidence type="ECO:0000256" key="3">
    <source>
        <dbReference type="RuleBase" id="RU000363"/>
    </source>
</evidence>
<dbReference type="CDD" id="cd05371">
    <property type="entry name" value="HSD10-like_SDR_c"/>
    <property type="match status" value="1"/>
</dbReference>
<keyword evidence="5" id="KW-1185">Reference proteome</keyword>
<keyword evidence="2" id="KW-0560">Oxidoreductase</keyword>
<evidence type="ECO:0000313" key="4">
    <source>
        <dbReference type="EMBL" id="QCQ22881.1"/>
    </source>
</evidence>
<reference evidence="4 5" key="2">
    <citation type="submission" date="2019-05" db="EMBL/GenBank/DDBJ databases">
        <authorList>
            <person name="Suflita J.M."/>
            <person name="Marks C.R."/>
        </authorList>
    </citation>
    <scope>NUCLEOTIDE SEQUENCE [LARGE SCALE GENOMIC DNA]</scope>
    <source>
        <strain evidence="4 5">ALDC</strain>
    </source>
</reference>
<dbReference type="RefSeq" id="WP_137425164.1">
    <property type="nucleotide sequence ID" value="NZ_CP040098.1"/>
</dbReference>
<dbReference type="EMBL" id="CP040098">
    <property type="protein sequence ID" value="QCQ22881.1"/>
    <property type="molecule type" value="Genomic_DNA"/>
</dbReference>
<dbReference type="PRINTS" id="PR00081">
    <property type="entry name" value="GDHRDH"/>
</dbReference>
<dbReference type="PANTHER" id="PTHR43658:SF8">
    <property type="entry name" value="17-BETA-HYDROXYSTEROID DEHYDROGENASE 14-RELATED"/>
    <property type="match status" value="1"/>
</dbReference>
<dbReference type="Pfam" id="PF00106">
    <property type="entry name" value="adh_short"/>
    <property type="match status" value="1"/>
</dbReference>
<dbReference type="SUPFAM" id="SSF51735">
    <property type="entry name" value="NAD(P)-binding Rossmann-fold domains"/>
    <property type="match status" value="1"/>
</dbReference>
<dbReference type="AlphaFoldDB" id="A0A4V1ERU7"/>
<evidence type="ECO:0000313" key="5">
    <source>
        <dbReference type="Proteomes" id="UP000298602"/>
    </source>
</evidence>
<comment type="similarity">
    <text evidence="1 3">Belongs to the short-chain dehydrogenases/reductases (SDR) family.</text>
</comment>
<dbReference type="InterPro" id="IPR036291">
    <property type="entry name" value="NAD(P)-bd_dom_sf"/>
</dbReference>
<evidence type="ECO:0000256" key="1">
    <source>
        <dbReference type="ARBA" id="ARBA00006484"/>
    </source>
</evidence>
<gene>
    <name evidence="4" type="ORF">FDQ92_12275</name>
</gene>
<dbReference type="PANTHER" id="PTHR43658">
    <property type="entry name" value="SHORT-CHAIN DEHYDROGENASE/REDUCTASE"/>
    <property type="match status" value="1"/>
</dbReference>
<protein>
    <submittedName>
        <fullName evidence="4">3-hydroxyacyl-CoA dehydrogenase</fullName>
    </submittedName>
</protein>
<dbReference type="GO" id="GO:0016491">
    <property type="term" value="F:oxidoreductase activity"/>
    <property type="evidence" value="ECO:0007669"/>
    <property type="project" value="UniProtKB-KW"/>
</dbReference>
<dbReference type="PROSITE" id="PS00061">
    <property type="entry name" value="ADH_SHORT"/>
    <property type="match status" value="1"/>
</dbReference>